<dbReference type="Proteomes" id="UP001303899">
    <property type="component" value="Unassembled WGS sequence"/>
</dbReference>
<evidence type="ECO:0000256" key="1">
    <source>
        <dbReference type="SAM" id="Coils"/>
    </source>
</evidence>
<reference evidence="4 5" key="1">
    <citation type="submission" date="2023-12" db="EMBL/GenBank/DDBJ databases">
        <title>Novel species of the genus Arcicella isolated from rivers.</title>
        <authorList>
            <person name="Lu H."/>
        </authorList>
    </citation>
    <scope>NUCLEOTIDE SEQUENCE [LARGE SCALE GENOMIC DNA]</scope>
    <source>
        <strain evidence="4 5">DC2W</strain>
    </source>
</reference>
<evidence type="ECO:0000256" key="3">
    <source>
        <dbReference type="SAM" id="Phobius"/>
    </source>
</evidence>
<sequence>MENTEHNNNRMLANTPATHTENYDFQHGYHGGLESVDRNTYEGYLSSQVNFEWLSRQLNEKKQELSDLEKVIEHVKTRSKEAFDALQARILNVNLAGKNRDRLENQLNENQETANTLYEKRKAVAHKYSLFAGIIYFLAGVSFVAGDLIISHEIVAYALNIRNNFEAWSFAVGLAMLSILLKPAYERLIESPYNDANSERSKKVYVWFKSITVVFAVATLFILGWFRYEAYKTDKMKEGVNKSIKQLQNQSFDPLNPTAPLPANVTRQIDEKLRVFDQLNEKLVNSPWALTSFVLSGILFALAGAICLGIAFPVLQCYWSKWLQIDPRLKRLKKEKLKLVTQLQEVEKDLAEQIVQKNIFENDLQLLPSFESLEIQKKNLLEEIKEIERETRLAETDSRIGAYNDGFGKGSMVRDVINTDEVNQFVRDQYFDTATLASKAKASSAGGDKAIFSKRPNLRPHQQLRKLISEDFQEE</sequence>
<keyword evidence="5" id="KW-1185">Reference proteome</keyword>
<feature type="transmembrane region" description="Helical" evidence="3">
    <location>
        <begin position="167"/>
        <end position="185"/>
    </location>
</feature>
<evidence type="ECO:0000313" key="4">
    <source>
        <dbReference type="EMBL" id="MEA5404759.1"/>
    </source>
</evidence>
<protein>
    <submittedName>
        <fullName evidence="4">Uncharacterized protein</fullName>
    </submittedName>
</protein>
<dbReference type="EMBL" id="JAYGIL010000025">
    <property type="protein sequence ID" value="MEA5404759.1"/>
    <property type="molecule type" value="Genomic_DNA"/>
</dbReference>
<comment type="caution">
    <text evidence="4">The sequence shown here is derived from an EMBL/GenBank/DDBJ whole genome shotgun (WGS) entry which is preliminary data.</text>
</comment>
<keyword evidence="3" id="KW-0472">Membrane</keyword>
<name>A0ABU5S8F5_9BACT</name>
<accession>A0ABU5S8F5</accession>
<feature type="region of interest" description="Disordered" evidence="2">
    <location>
        <begin position="444"/>
        <end position="475"/>
    </location>
</feature>
<evidence type="ECO:0000256" key="2">
    <source>
        <dbReference type="SAM" id="MobiDB-lite"/>
    </source>
</evidence>
<feature type="transmembrane region" description="Helical" evidence="3">
    <location>
        <begin position="288"/>
        <end position="315"/>
    </location>
</feature>
<proteinExistence type="predicted"/>
<feature type="coiled-coil region" evidence="1">
    <location>
        <begin position="329"/>
        <end position="397"/>
    </location>
</feature>
<dbReference type="RefSeq" id="WP_323698195.1">
    <property type="nucleotide sequence ID" value="NZ_JAYGIL010000025.1"/>
</dbReference>
<keyword evidence="3" id="KW-1133">Transmembrane helix</keyword>
<keyword evidence="3" id="KW-0812">Transmembrane</keyword>
<feature type="coiled-coil region" evidence="1">
    <location>
        <begin position="51"/>
        <end position="120"/>
    </location>
</feature>
<keyword evidence="1" id="KW-0175">Coiled coil</keyword>
<organism evidence="4 5">
    <name type="scientific">Arcicella gelida</name>
    <dbReference type="NCBI Taxonomy" id="2984195"/>
    <lineage>
        <taxon>Bacteria</taxon>
        <taxon>Pseudomonadati</taxon>
        <taxon>Bacteroidota</taxon>
        <taxon>Cytophagia</taxon>
        <taxon>Cytophagales</taxon>
        <taxon>Flectobacillaceae</taxon>
        <taxon>Arcicella</taxon>
    </lineage>
</organism>
<gene>
    <name evidence="4" type="ORF">VB776_17625</name>
</gene>
<feature type="transmembrane region" description="Helical" evidence="3">
    <location>
        <begin position="130"/>
        <end position="155"/>
    </location>
</feature>
<evidence type="ECO:0000313" key="5">
    <source>
        <dbReference type="Proteomes" id="UP001303899"/>
    </source>
</evidence>
<feature type="transmembrane region" description="Helical" evidence="3">
    <location>
        <begin position="206"/>
        <end position="226"/>
    </location>
</feature>